<dbReference type="GO" id="GO:0005739">
    <property type="term" value="C:mitochondrion"/>
    <property type="evidence" value="ECO:0007669"/>
    <property type="project" value="TreeGrafter"/>
</dbReference>
<reference evidence="3" key="1">
    <citation type="submission" date="2015-09" db="EMBL/GenBank/DDBJ databases">
        <authorList>
            <consortium name="Pathogen Informatics"/>
        </authorList>
    </citation>
    <scope>NUCLEOTIDE SEQUENCE [LARGE SCALE GENOMIC DNA]</scope>
    <source>
        <strain evidence="3">Lake Konstanz</strain>
    </source>
</reference>
<dbReference type="OMA" id="YPYGHVI"/>
<dbReference type="Proteomes" id="UP000051952">
    <property type="component" value="Unassembled WGS sequence"/>
</dbReference>
<dbReference type="InterPro" id="IPR036291">
    <property type="entry name" value="NAD(P)-bd_dom_sf"/>
</dbReference>
<evidence type="ECO:0000313" key="2">
    <source>
        <dbReference type="EMBL" id="CUG25960.1"/>
    </source>
</evidence>
<dbReference type="GO" id="GO:0044877">
    <property type="term" value="F:protein-containing complex binding"/>
    <property type="evidence" value="ECO:0007669"/>
    <property type="project" value="TreeGrafter"/>
</dbReference>
<dbReference type="SUPFAM" id="SSF51735">
    <property type="entry name" value="NAD(P)-binding Rossmann-fold domains"/>
    <property type="match status" value="1"/>
</dbReference>
<dbReference type="InterPro" id="IPR051207">
    <property type="entry name" value="ComplexI_NDUFA9_subunit"/>
</dbReference>
<dbReference type="PANTHER" id="PTHR12126:SF16">
    <property type="entry name" value="MIOREX COMPLEX COMPONENT 2"/>
    <property type="match status" value="1"/>
</dbReference>
<dbReference type="EMBL" id="CYKH01000720">
    <property type="protein sequence ID" value="CUG25960.1"/>
    <property type="molecule type" value="Genomic_DNA"/>
</dbReference>
<protein>
    <recommendedName>
        <fullName evidence="1">NAD(P)-binding domain-containing protein</fullName>
    </recommendedName>
</protein>
<dbReference type="VEuPathDB" id="TriTrypDB:BSAL_76515"/>
<organism evidence="2 3">
    <name type="scientific">Bodo saltans</name>
    <name type="common">Flagellated protozoan</name>
    <dbReference type="NCBI Taxonomy" id="75058"/>
    <lineage>
        <taxon>Eukaryota</taxon>
        <taxon>Discoba</taxon>
        <taxon>Euglenozoa</taxon>
        <taxon>Kinetoplastea</taxon>
        <taxon>Metakinetoplastina</taxon>
        <taxon>Eubodonida</taxon>
        <taxon>Bodonidae</taxon>
        <taxon>Bodo</taxon>
    </lineage>
</organism>
<accession>A0A0S4J2N0</accession>
<evidence type="ECO:0000259" key="1">
    <source>
        <dbReference type="Pfam" id="PF13460"/>
    </source>
</evidence>
<dbReference type="OrthoDB" id="276721at2759"/>
<feature type="domain" description="NAD(P)-binding" evidence="1">
    <location>
        <begin position="57"/>
        <end position="208"/>
    </location>
</feature>
<name>A0A0S4J2N0_BODSA</name>
<dbReference type="PANTHER" id="PTHR12126">
    <property type="entry name" value="NADH-UBIQUINONE OXIDOREDUCTASE 39 KDA SUBUNIT-RELATED"/>
    <property type="match status" value="1"/>
</dbReference>
<gene>
    <name evidence="2" type="ORF">BSAL_76515</name>
</gene>
<dbReference type="Gene3D" id="3.40.50.720">
    <property type="entry name" value="NAD(P)-binding Rossmann-like Domain"/>
    <property type="match status" value="1"/>
</dbReference>
<dbReference type="InterPro" id="IPR016040">
    <property type="entry name" value="NAD(P)-bd_dom"/>
</dbReference>
<proteinExistence type="predicted"/>
<dbReference type="AlphaFoldDB" id="A0A0S4J2N0"/>
<dbReference type="Pfam" id="PF13460">
    <property type="entry name" value="NAD_binding_10"/>
    <property type="match status" value="1"/>
</dbReference>
<sequence length="285" mass="30910">MPLSIQQSPSLCCTLCVVRFGEKKRRTVGKKTHSQRQQTFFFWSSQMSAGRKLIVFGGNGFVGSRVTKAAIESGWKVVVACRSGAPTVASSEPWAYHAQYVAIDALSRAQVNELLDDHPDTAVVVSCIGAVTTNNVDGRRFNGDATINMAAALYERKSIKKLVFVSAADLQPFNFVLKGCYQGKRAAERAMLENIESRSTILRPAFIYGNRMITPPGVMVPLGLIGAPLRAVFQPLHRLIPLSILTPPISVDEVANAAVYACQESSVTGVHEYQGITHLASALAQ</sequence>
<evidence type="ECO:0000313" key="3">
    <source>
        <dbReference type="Proteomes" id="UP000051952"/>
    </source>
</evidence>
<keyword evidence="3" id="KW-1185">Reference proteome</keyword>